<feature type="compositionally biased region" description="Basic residues" evidence="1">
    <location>
        <begin position="123"/>
        <end position="136"/>
    </location>
</feature>
<gene>
    <name evidence="2" type="ORF">EVAR_47531_1</name>
</gene>
<feature type="compositionally biased region" description="Basic and acidic residues" evidence="1">
    <location>
        <begin position="110"/>
        <end position="122"/>
    </location>
</feature>
<feature type="compositionally biased region" description="Basic residues" evidence="1">
    <location>
        <begin position="239"/>
        <end position="263"/>
    </location>
</feature>
<accession>A0A4C1XQ99</accession>
<dbReference type="AlphaFoldDB" id="A0A4C1XQ99"/>
<comment type="caution">
    <text evidence="2">The sequence shown here is derived from an EMBL/GenBank/DDBJ whole genome shotgun (WGS) entry which is preliminary data.</text>
</comment>
<dbReference type="OrthoDB" id="616263at2759"/>
<reference evidence="2 3" key="1">
    <citation type="journal article" date="2019" name="Commun. Biol.">
        <title>The bagworm genome reveals a unique fibroin gene that provides high tensile strength.</title>
        <authorList>
            <person name="Kono N."/>
            <person name="Nakamura H."/>
            <person name="Ohtoshi R."/>
            <person name="Tomita M."/>
            <person name="Numata K."/>
            <person name="Arakawa K."/>
        </authorList>
    </citation>
    <scope>NUCLEOTIDE SEQUENCE [LARGE SCALE GENOMIC DNA]</scope>
</reference>
<organism evidence="2 3">
    <name type="scientific">Eumeta variegata</name>
    <name type="common">Bagworm moth</name>
    <name type="synonym">Eumeta japonica</name>
    <dbReference type="NCBI Taxonomy" id="151549"/>
    <lineage>
        <taxon>Eukaryota</taxon>
        <taxon>Metazoa</taxon>
        <taxon>Ecdysozoa</taxon>
        <taxon>Arthropoda</taxon>
        <taxon>Hexapoda</taxon>
        <taxon>Insecta</taxon>
        <taxon>Pterygota</taxon>
        <taxon>Neoptera</taxon>
        <taxon>Endopterygota</taxon>
        <taxon>Lepidoptera</taxon>
        <taxon>Glossata</taxon>
        <taxon>Ditrysia</taxon>
        <taxon>Tineoidea</taxon>
        <taxon>Psychidae</taxon>
        <taxon>Oiketicinae</taxon>
        <taxon>Eumeta</taxon>
    </lineage>
</organism>
<feature type="region of interest" description="Disordered" evidence="1">
    <location>
        <begin position="110"/>
        <end position="136"/>
    </location>
</feature>
<protein>
    <recommendedName>
        <fullName evidence="4">Histone-lysine N-methyltransferase SETMAR</fullName>
    </recommendedName>
</protein>
<evidence type="ECO:0000256" key="1">
    <source>
        <dbReference type="SAM" id="MobiDB-lite"/>
    </source>
</evidence>
<feature type="region of interest" description="Disordered" evidence="1">
    <location>
        <begin position="236"/>
        <end position="273"/>
    </location>
</feature>
<name>A0A4C1XQ99_EUMVA</name>
<dbReference type="EMBL" id="BGZK01000945">
    <property type="protein sequence ID" value="GBP66031.1"/>
    <property type="molecule type" value="Genomic_DNA"/>
</dbReference>
<sequence>MDKVDAFLEKVQEDRHISSYDIAEELGIDHETVLTHLKKAGYTKKLNTWVPHALIGKKSNELYLEQQLAKKIMDKFGSLLPTDDETQARSKEKRPTNRVVDFARAKTCRDDAKAPDDRDKKLAGGKRRKGVKGGRYRRKRVSEKLLFCGPNINPPVADVTASSAPARAAVRVCGLSLSLWNVNIVKGFTAADSILFMRNLDIPGLIRTWLYDATASAPNHKINRTKKFTPCKARQTMTHVRRRRPNKGFPNHPKRVSPPRVRPRSQFMTPPRRYDLASPGTELMVTFDFEA</sequence>
<evidence type="ECO:0000313" key="2">
    <source>
        <dbReference type="EMBL" id="GBP66031.1"/>
    </source>
</evidence>
<evidence type="ECO:0000313" key="3">
    <source>
        <dbReference type="Proteomes" id="UP000299102"/>
    </source>
</evidence>
<proteinExistence type="predicted"/>
<dbReference type="Proteomes" id="UP000299102">
    <property type="component" value="Unassembled WGS sequence"/>
</dbReference>
<evidence type="ECO:0008006" key="4">
    <source>
        <dbReference type="Google" id="ProtNLM"/>
    </source>
</evidence>
<keyword evidence="3" id="KW-1185">Reference proteome</keyword>